<feature type="transmembrane region" description="Helical" evidence="1">
    <location>
        <begin position="642"/>
        <end position="666"/>
    </location>
</feature>
<dbReference type="PANTHER" id="PTHR35902">
    <property type="entry name" value="S-LAYER DOMAIN-LIKE PROTEIN-RELATED"/>
    <property type="match status" value="1"/>
</dbReference>
<dbReference type="InterPro" id="IPR013783">
    <property type="entry name" value="Ig-like_fold"/>
</dbReference>
<comment type="caution">
    <text evidence="3">The sequence shown here is derived from an EMBL/GenBank/DDBJ whole genome shotgun (WGS) entry which is preliminary data.</text>
</comment>
<proteinExistence type="predicted"/>
<keyword evidence="1" id="KW-0812">Transmembrane</keyword>
<dbReference type="InterPro" id="IPR018905">
    <property type="entry name" value="A-galactase_NEW3"/>
</dbReference>
<evidence type="ECO:0000313" key="3">
    <source>
        <dbReference type="EMBL" id="TSD14278.1"/>
    </source>
</evidence>
<evidence type="ECO:0000313" key="4">
    <source>
        <dbReference type="Proteomes" id="UP000319894"/>
    </source>
</evidence>
<gene>
    <name evidence="3" type="ORF">DP107_08485</name>
</gene>
<evidence type="ECO:0000256" key="1">
    <source>
        <dbReference type="SAM" id="Phobius"/>
    </source>
</evidence>
<protein>
    <submittedName>
        <fullName evidence="3">Sialidase</fullName>
    </submittedName>
</protein>
<keyword evidence="1" id="KW-1133">Transmembrane helix</keyword>
<dbReference type="EMBL" id="QMDX01000004">
    <property type="protein sequence ID" value="TSD14278.1"/>
    <property type="molecule type" value="Genomic_DNA"/>
</dbReference>
<dbReference type="OrthoDB" id="56770at2157"/>
<dbReference type="Pfam" id="PF10633">
    <property type="entry name" value="NPCBM_assoc"/>
    <property type="match status" value="1"/>
</dbReference>
<dbReference type="RefSeq" id="WP_185977231.1">
    <property type="nucleotide sequence ID" value="NZ_QMDX01000004.1"/>
</dbReference>
<name>A0A554NA48_9EURY</name>
<dbReference type="Gene3D" id="2.60.40.10">
    <property type="entry name" value="Immunoglobulins"/>
    <property type="match status" value="1"/>
</dbReference>
<dbReference type="PANTHER" id="PTHR35902:SF3">
    <property type="entry name" value="NPCBM-ASSOCIATED, NEW3 DOMAIN OF ALPHA-GALACTOSIDASE"/>
    <property type="match status" value="1"/>
</dbReference>
<accession>A0A554NA48</accession>
<keyword evidence="1" id="KW-0472">Membrane</keyword>
<reference evidence="3 4" key="1">
    <citation type="submission" date="2018-06" db="EMBL/GenBank/DDBJ databases">
        <title>Natronomonas sp. F16-60 a new haloarchaeon isolated from a solar saltern of Isla Cristina, Huelva, Spain.</title>
        <authorList>
            <person name="Duran-Viseras A."/>
            <person name="Sanchez-Porro C."/>
            <person name="Ventosa A."/>
        </authorList>
    </citation>
    <scope>NUCLEOTIDE SEQUENCE [LARGE SCALE GENOMIC DNA]</scope>
    <source>
        <strain evidence="3 4">F16-60</strain>
    </source>
</reference>
<dbReference type="AlphaFoldDB" id="A0A554NA48"/>
<dbReference type="Proteomes" id="UP000319894">
    <property type="component" value="Unassembled WGS sequence"/>
</dbReference>
<dbReference type="InParanoid" id="A0A554NA48"/>
<evidence type="ECO:0000259" key="2">
    <source>
        <dbReference type="Pfam" id="PF10633"/>
    </source>
</evidence>
<keyword evidence="4" id="KW-1185">Reference proteome</keyword>
<organism evidence="3 4">
    <name type="scientific">Haloglomus irregulare</name>
    <dbReference type="NCBI Taxonomy" id="2234134"/>
    <lineage>
        <taxon>Archaea</taxon>
        <taxon>Methanobacteriati</taxon>
        <taxon>Methanobacteriota</taxon>
        <taxon>Stenosarchaea group</taxon>
        <taxon>Halobacteria</taxon>
        <taxon>Halobacteriales</taxon>
        <taxon>Natronomonadaceae</taxon>
        <taxon>Haloglomus</taxon>
    </lineage>
</organism>
<sequence length="670" mass="69108">MSSRDGPSHVARLSRLLLVAVMIGSLVAAASAPAAAFVRGEPDIDVTLSDGTLQPGTERTVQLTVSNSGDIDLGATSQELAGKEAVVTTARGTLVRAEPADESAPVEVETGEVALGSVPEGVRSAPFRLSVPEDAEPGTYELDIEVEYDYYDLIPGSPINQYSDEHTTEEYTVEVTVEEAARFEVVDATTTAPVGGGGDVSVTVANVGAEAASDATLTLESPNAALRFDGSPTAEAFVGELAPGERRNVTVGARVADGNTLRSLSLRGTLAYENADGDPLQSSLSTAVIPRSEQTFALTDAGTTAAVGDSGRLTVALTNTGDRALEDATVQFDSSNAALTFGGSPSARTFVGDWGPGETRTLTVETRFSSAAEERSYAVDTTVSYTSAAGRSQRSDPVSVGVTPAAEQEFELSDHATSLRVGSEGQLTGTITNEGPGPAENAVLVLDPPANVATAETEYAVGDLAAGESVDVRYDVDVSSEARAGPRQFTYRLRYEDADGETVTSDPFYARGTIDDRRDTFDVSANASLAAGSTGTVEIDVTNEGDEPLTSVSAKLFTDSPLSASDDEAFIERLDSGETETLTFRLSAGGGALAKPYPVSLDFQYTEPDGDTKISDSYQVGIDVTESSGGGLLSTFQVPGGLGGAGLGLGVVLTLGGLAAAGLGLVGRRE</sequence>
<feature type="domain" description="Alpha-galactosidase NEW3" evidence="2">
    <location>
        <begin position="421"/>
        <end position="495"/>
    </location>
</feature>